<dbReference type="Proteomes" id="UP000256862">
    <property type="component" value="Chromosome CO2235"/>
</dbReference>
<dbReference type="EMBL" id="OGUS01000118">
    <property type="protein sequence ID" value="SPC13158.1"/>
    <property type="molecule type" value="Genomic_DNA"/>
</dbReference>
<organism evidence="1">
    <name type="scientific">Cupriavidus oxalaticus</name>
    <dbReference type="NCBI Taxonomy" id="96344"/>
    <lineage>
        <taxon>Bacteria</taxon>
        <taxon>Pseudomonadati</taxon>
        <taxon>Pseudomonadota</taxon>
        <taxon>Betaproteobacteria</taxon>
        <taxon>Burkholderiales</taxon>
        <taxon>Burkholderiaceae</taxon>
        <taxon>Cupriavidus</taxon>
    </lineage>
</organism>
<evidence type="ECO:0000313" key="1">
    <source>
        <dbReference type="EMBL" id="SPC13158.1"/>
    </source>
</evidence>
<reference evidence="1" key="1">
    <citation type="submission" date="2018-01" db="EMBL/GenBank/DDBJ databases">
        <authorList>
            <person name="Clerissi C."/>
        </authorList>
    </citation>
    <scope>NUCLEOTIDE SEQUENCE</scope>
    <source>
        <strain evidence="1">Cupriavidus oxalaticus LMG 2235</strain>
    </source>
</reference>
<comment type="caution">
    <text evidence="1">The sequence shown here is derived from an EMBL/GenBank/DDBJ whole genome shotgun (WGS) entry which is preliminary data.</text>
</comment>
<proteinExistence type="predicted"/>
<sequence>MISPFIARQKLTGVHARDESINAVIAESASGLAQQAIAFEMLLRHFGNDYAAFTGGTFKVSIFELDLISNFCSMLTGPRCRDMH</sequence>
<protein>
    <submittedName>
        <fullName evidence="1">Uncharacterized protein</fullName>
    </submittedName>
</protein>
<name>A0A375G4Y8_9BURK</name>
<dbReference type="AlphaFoldDB" id="A0A375G4Y8"/>
<gene>
    <name evidence="1" type="ORF">CO2235_180056</name>
</gene>
<accession>A0A375G4Y8</accession>